<proteinExistence type="predicted"/>
<dbReference type="STRING" id="218140.BPSY_0978"/>
<dbReference type="RefSeq" id="WP_033494673.1">
    <property type="nucleotide sequence ID" value="NZ_JGZI01000009.1"/>
</dbReference>
<feature type="compositionally biased region" description="Basic and acidic residues" evidence="2">
    <location>
        <begin position="236"/>
        <end position="246"/>
    </location>
</feature>
<dbReference type="Pfam" id="PF25591">
    <property type="entry name" value="LRV_2"/>
    <property type="match status" value="1"/>
</dbReference>
<dbReference type="InterPro" id="IPR057893">
    <property type="entry name" value="LRV_2"/>
</dbReference>
<feature type="region of interest" description="Disordered" evidence="2">
    <location>
        <begin position="220"/>
        <end position="333"/>
    </location>
</feature>
<dbReference type="PROSITE" id="PS50006">
    <property type="entry name" value="FHA_DOMAIN"/>
    <property type="match status" value="1"/>
</dbReference>
<sequence length="492" mass="52350">MSGEQRPSQQWIVKVSGVEEVRVSPGESIEIGRKPMRPIANDEGKRLDVPDQSKSMSKRHARFQVTTSGSATLRDLASTNGSYIVRNDGGLIRVPLDTDFLLPRSPMRFQFGDVPVDFVKVEVSGEDKPVANDVSDLFTYATSEGAQEPDAADMSVDDILDLRAGEPTSAFDASSVRSRINALHDQALRDQQDFTAADDGGQTPNSVQAGLDAKATHNAEEANADGSDTSNTAGDAGHDDDAESTRVLETLAAGKAEASEGVDTDDASSARKEESGEDTGQGDAAHSSSEEPDASAAPAADDAGESAQSAEETNTADAAASAHGNVGEPQQRDLFADALDGVFAGDASSAQVPNASTGFQPLAAAQLASEEEERQRSVYERPSEQQTNEESGMSAAVYEPGSVFERVSKGDFEQRQPLVEVDGLSSDDARNSRDFAQQFEMAKHPELLPFLAMNVALYDDLYAWLAAQGNQDVDTALSKNQGYQEYVAATRK</sequence>
<evidence type="ECO:0000313" key="4">
    <source>
        <dbReference type="EMBL" id="KFI82130.1"/>
    </source>
</evidence>
<feature type="domain" description="FHA" evidence="3">
    <location>
        <begin position="29"/>
        <end position="84"/>
    </location>
</feature>
<reference evidence="4 5" key="1">
    <citation type="submission" date="2014-03" db="EMBL/GenBank/DDBJ databases">
        <title>Genomics of Bifidobacteria.</title>
        <authorList>
            <person name="Ventura M."/>
            <person name="Milani C."/>
            <person name="Lugli G.A."/>
        </authorList>
    </citation>
    <scope>NUCLEOTIDE SEQUENCE [LARGE SCALE GENOMIC DNA]</scope>
    <source>
        <strain evidence="4 5">LMG 21775</strain>
    </source>
</reference>
<dbReference type="GeneID" id="98300184"/>
<evidence type="ECO:0000259" key="3">
    <source>
        <dbReference type="PROSITE" id="PS50006"/>
    </source>
</evidence>
<feature type="region of interest" description="Disordered" evidence="2">
    <location>
        <begin position="348"/>
        <end position="395"/>
    </location>
</feature>
<organism evidence="4 5">
    <name type="scientific">Bifidobacterium psychraerophilum</name>
    <dbReference type="NCBI Taxonomy" id="218140"/>
    <lineage>
        <taxon>Bacteria</taxon>
        <taxon>Bacillati</taxon>
        <taxon>Actinomycetota</taxon>
        <taxon>Actinomycetes</taxon>
        <taxon>Bifidobacteriales</taxon>
        <taxon>Bifidobacteriaceae</taxon>
        <taxon>Bifidobacterium</taxon>
    </lineage>
</organism>
<dbReference type="eggNOG" id="COG1716">
    <property type="taxonomic scope" value="Bacteria"/>
</dbReference>
<protein>
    <submittedName>
        <fullName evidence="4">Tfp pilus assembly protein</fullName>
    </submittedName>
</protein>
<keyword evidence="1" id="KW-0597">Phosphoprotein</keyword>
<feature type="compositionally biased region" description="Polar residues" evidence="2">
    <location>
        <begin position="348"/>
        <end position="359"/>
    </location>
</feature>
<feature type="compositionally biased region" description="Basic and acidic residues" evidence="2">
    <location>
        <begin position="40"/>
        <end position="51"/>
    </location>
</feature>
<dbReference type="EMBL" id="JGZI01000009">
    <property type="protein sequence ID" value="KFI82130.1"/>
    <property type="molecule type" value="Genomic_DNA"/>
</dbReference>
<evidence type="ECO:0000256" key="2">
    <source>
        <dbReference type="SAM" id="MobiDB-lite"/>
    </source>
</evidence>
<comment type="caution">
    <text evidence="4">The sequence shown here is derived from an EMBL/GenBank/DDBJ whole genome shotgun (WGS) entry which is preliminary data.</text>
</comment>
<dbReference type="Gene3D" id="2.60.200.20">
    <property type="match status" value="1"/>
</dbReference>
<accession>A0A087CFT0</accession>
<feature type="region of interest" description="Disordered" evidence="2">
    <location>
        <begin position="26"/>
        <end position="57"/>
    </location>
</feature>
<dbReference type="InterPro" id="IPR008984">
    <property type="entry name" value="SMAD_FHA_dom_sf"/>
</dbReference>
<dbReference type="AlphaFoldDB" id="A0A087CFT0"/>
<dbReference type="SUPFAM" id="SSF49879">
    <property type="entry name" value="SMAD/FHA domain"/>
    <property type="match status" value="1"/>
</dbReference>
<name>A0A087CFT0_9BIFI</name>
<feature type="compositionally biased region" description="Low complexity" evidence="2">
    <location>
        <begin position="294"/>
        <end position="307"/>
    </location>
</feature>
<evidence type="ECO:0000256" key="1">
    <source>
        <dbReference type="ARBA" id="ARBA00022553"/>
    </source>
</evidence>
<dbReference type="Pfam" id="PF00498">
    <property type="entry name" value="FHA"/>
    <property type="match status" value="1"/>
</dbReference>
<keyword evidence="5" id="KW-1185">Reference proteome</keyword>
<dbReference type="InterPro" id="IPR000253">
    <property type="entry name" value="FHA_dom"/>
</dbReference>
<gene>
    <name evidence="4" type="ORF">BPSY_0978</name>
</gene>
<evidence type="ECO:0000313" key="5">
    <source>
        <dbReference type="Proteomes" id="UP000029050"/>
    </source>
</evidence>
<dbReference type="Proteomes" id="UP000029050">
    <property type="component" value="Unassembled WGS sequence"/>
</dbReference>
<feature type="compositionally biased region" description="Basic and acidic residues" evidence="2">
    <location>
        <begin position="373"/>
        <end position="383"/>
    </location>
</feature>